<evidence type="ECO:0000313" key="3">
    <source>
        <dbReference type="Proteomes" id="UP000219167"/>
    </source>
</evidence>
<reference evidence="2 3" key="1">
    <citation type="submission" date="2017-08" db="EMBL/GenBank/DDBJ databases">
        <authorList>
            <person name="de Groot N.N."/>
        </authorList>
    </citation>
    <scope>NUCLEOTIDE SEQUENCE [LARGE SCALE GENOMIC DNA]</scope>
    <source>
        <strain evidence="2 3">JC85</strain>
    </source>
</reference>
<dbReference type="PANTHER" id="PTHR42928:SF5">
    <property type="entry name" value="BLR1237 PROTEIN"/>
    <property type="match status" value="1"/>
</dbReference>
<dbReference type="InterPro" id="IPR042100">
    <property type="entry name" value="Bug_dom1"/>
</dbReference>
<dbReference type="PANTHER" id="PTHR42928">
    <property type="entry name" value="TRICARBOXYLATE-BINDING PROTEIN"/>
    <property type="match status" value="1"/>
</dbReference>
<dbReference type="PIRSF" id="PIRSF017082">
    <property type="entry name" value="YflP"/>
    <property type="match status" value="1"/>
</dbReference>
<dbReference type="Gene3D" id="3.40.190.10">
    <property type="entry name" value="Periplasmic binding protein-like II"/>
    <property type="match status" value="1"/>
</dbReference>
<sequence>MEKYPGMKPATVSREEILNNVSRTFSRLIGSLAAAGGILSASAAMAEWPERPVQMIVVAGAGGGSDYTMRLLGAGLEAELGKPFTIVNQAQASGIVGYTTYANAPKDGHTLGQLSPIAQFKLLGQANFTPETFTAIAQFNADPSAIHVAKDSPFKDTKELIAAIKADPGKLKIHCGGSCNASWDIPFVAMLLDQGVDVTKLNLIPGAGSSAALQELAAGGVDVVLCSIPETTALAQAGAVRTVAVMSEERIAIDPNVPTVKEQLGKSYVGGTWRGIGGPAQMDPALVSRIEAAIQKVVESETFKKGMEARGFGVAWRNHADFTSFLGEHFEETTKVINALKTK</sequence>
<organism evidence="2 3">
    <name type="scientific">Rhizobium subbaraonis</name>
    <dbReference type="NCBI Taxonomy" id="908946"/>
    <lineage>
        <taxon>Bacteria</taxon>
        <taxon>Pseudomonadati</taxon>
        <taxon>Pseudomonadota</taxon>
        <taxon>Alphaproteobacteria</taxon>
        <taxon>Hyphomicrobiales</taxon>
        <taxon>Rhizobiaceae</taxon>
        <taxon>Rhizobium/Agrobacterium group</taxon>
        <taxon>Rhizobium</taxon>
    </lineage>
</organism>
<dbReference type="SUPFAM" id="SSF53850">
    <property type="entry name" value="Periplasmic binding protein-like II"/>
    <property type="match status" value="1"/>
</dbReference>
<evidence type="ECO:0000256" key="1">
    <source>
        <dbReference type="ARBA" id="ARBA00006987"/>
    </source>
</evidence>
<dbReference type="EMBL" id="OBQD01000014">
    <property type="protein sequence ID" value="SOC45118.1"/>
    <property type="molecule type" value="Genomic_DNA"/>
</dbReference>
<dbReference type="AlphaFoldDB" id="A0A285UUS1"/>
<dbReference type="Pfam" id="PF03401">
    <property type="entry name" value="TctC"/>
    <property type="match status" value="1"/>
</dbReference>
<accession>A0A285UUS1</accession>
<dbReference type="Proteomes" id="UP000219167">
    <property type="component" value="Unassembled WGS sequence"/>
</dbReference>
<keyword evidence="3" id="KW-1185">Reference proteome</keyword>
<name>A0A285UUS1_9HYPH</name>
<dbReference type="Gene3D" id="3.40.190.150">
    <property type="entry name" value="Bordetella uptake gene, domain 1"/>
    <property type="match status" value="1"/>
</dbReference>
<evidence type="ECO:0000313" key="2">
    <source>
        <dbReference type="EMBL" id="SOC45118.1"/>
    </source>
</evidence>
<protein>
    <submittedName>
        <fullName evidence="2">Tripartite-type tricarboxylate transporter receptor subunit TctC</fullName>
    </submittedName>
</protein>
<gene>
    <name evidence="2" type="ORF">SAMN05892877_1145</name>
</gene>
<dbReference type="InterPro" id="IPR005064">
    <property type="entry name" value="BUG"/>
</dbReference>
<proteinExistence type="inferred from homology"/>
<dbReference type="CDD" id="cd07012">
    <property type="entry name" value="PBP2_Bug_TTT"/>
    <property type="match status" value="1"/>
</dbReference>
<keyword evidence="2" id="KW-0675">Receptor</keyword>
<comment type="similarity">
    <text evidence="1">Belongs to the UPF0065 (bug) family.</text>
</comment>